<dbReference type="GO" id="GO:0005829">
    <property type="term" value="C:cytosol"/>
    <property type="evidence" value="ECO:0007669"/>
    <property type="project" value="TreeGrafter"/>
</dbReference>
<dbReference type="RefSeq" id="WP_163302189.1">
    <property type="nucleotide sequence ID" value="NZ_JAAGRQ010000038.1"/>
</dbReference>
<sequence length="330" mass="35424">MTDKNDFGRIVFEHNGALGDMLAAWPAAFSLCAHFRTVSHFFRTRPGHAPFFAALGAAPCPPLLCRELDALYGAPRWPGSLADTLVVRPGLFRRPDIPDDPRFLFLSGVVPGRFDPPSALYREALAARGIPWRDDWLAVFRDRFGGRTPSAGMGKPGPPAVLLFPGAGHVKKTWPMDNFLRLAGMLAKSGLEPIFVLGPAEVERGVDVGPWPRRVPDSLEELMALLRPAWAVLGADCGPMHLAGLLGVPGVSVFGPTSPRQWAPEGMAVVTADMPCSPCVQVTSGDFAPGCPVSPPCLTGVSVERVHEALKKSGLPPRTPPGENHFPRTP</sequence>
<protein>
    <submittedName>
        <fullName evidence="4">Glycosyltransferase family 9 protein</fullName>
    </submittedName>
</protein>
<keyword evidence="2 4" id="KW-0808">Transferase</keyword>
<evidence type="ECO:0000256" key="3">
    <source>
        <dbReference type="SAM" id="MobiDB-lite"/>
    </source>
</evidence>
<evidence type="ECO:0000313" key="5">
    <source>
        <dbReference type="Proteomes" id="UP000469724"/>
    </source>
</evidence>
<name>A0A7K3NM13_9BACT</name>
<evidence type="ECO:0000313" key="4">
    <source>
        <dbReference type="EMBL" id="NDY57147.1"/>
    </source>
</evidence>
<evidence type="ECO:0000256" key="2">
    <source>
        <dbReference type="ARBA" id="ARBA00022679"/>
    </source>
</evidence>
<reference evidence="4 5" key="1">
    <citation type="submission" date="2020-02" db="EMBL/GenBank/DDBJ databases">
        <title>Comparative genomics of sulfur disproportionating microorganisms.</title>
        <authorList>
            <person name="Ward L.M."/>
            <person name="Bertran E."/>
            <person name="Johnston D.T."/>
        </authorList>
    </citation>
    <scope>NUCLEOTIDE SEQUENCE [LARGE SCALE GENOMIC DNA]</scope>
    <source>
        <strain evidence="4 5">DSM 3696</strain>
    </source>
</reference>
<feature type="region of interest" description="Disordered" evidence="3">
    <location>
        <begin position="311"/>
        <end position="330"/>
    </location>
</feature>
<dbReference type="Gene3D" id="3.40.50.2000">
    <property type="entry name" value="Glycogen Phosphorylase B"/>
    <property type="match status" value="1"/>
</dbReference>
<dbReference type="CDD" id="cd03789">
    <property type="entry name" value="GT9_LPS_heptosyltransferase"/>
    <property type="match status" value="1"/>
</dbReference>
<gene>
    <name evidence="4" type="ORF">G3N56_10385</name>
</gene>
<dbReference type="InterPro" id="IPR002201">
    <property type="entry name" value="Glyco_trans_9"/>
</dbReference>
<keyword evidence="5" id="KW-1185">Reference proteome</keyword>
<accession>A0A7K3NM13</accession>
<dbReference type="SUPFAM" id="SSF53756">
    <property type="entry name" value="UDP-Glycosyltransferase/glycogen phosphorylase"/>
    <property type="match status" value="1"/>
</dbReference>
<keyword evidence="1" id="KW-0328">Glycosyltransferase</keyword>
<dbReference type="Proteomes" id="UP000469724">
    <property type="component" value="Unassembled WGS sequence"/>
</dbReference>
<dbReference type="GO" id="GO:0008713">
    <property type="term" value="F:ADP-heptose-lipopolysaccharide heptosyltransferase activity"/>
    <property type="evidence" value="ECO:0007669"/>
    <property type="project" value="TreeGrafter"/>
</dbReference>
<dbReference type="Pfam" id="PF01075">
    <property type="entry name" value="Glyco_transf_9"/>
    <property type="match status" value="1"/>
</dbReference>
<dbReference type="EMBL" id="JAAGRQ010000038">
    <property type="protein sequence ID" value="NDY57147.1"/>
    <property type="molecule type" value="Genomic_DNA"/>
</dbReference>
<dbReference type="PANTHER" id="PTHR30160">
    <property type="entry name" value="TETRAACYLDISACCHARIDE 4'-KINASE-RELATED"/>
    <property type="match status" value="1"/>
</dbReference>
<dbReference type="AlphaFoldDB" id="A0A7K3NM13"/>
<dbReference type="GO" id="GO:0009244">
    <property type="term" value="P:lipopolysaccharide core region biosynthetic process"/>
    <property type="evidence" value="ECO:0007669"/>
    <property type="project" value="TreeGrafter"/>
</dbReference>
<comment type="caution">
    <text evidence="4">The sequence shown here is derived from an EMBL/GenBank/DDBJ whole genome shotgun (WGS) entry which is preliminary data.</text>
</comment>
<dbReference type="InterPro" id="IPR051199">
    <property type="entry name" value="LPS_LOS_Heptosyltrfase"/>
</dbReference>
<organism evidence="4 5">
    <name type="scientific">Desulfolutivibrio sulfodismutans</name>
    <dbReference type="NCBI Taxonomy" id="63561"/>
    <lineage>
        <taxon>Bacteria</taxon>
        <taxon>Pseudomonadati</taxon>
        <taxon>Thermodesulfobacteriota</taxon>
        <taxon>Desulfovibrionia</taxon>
        <taxon>Desulfovibrionales</taxon>
        <taxon>Desulfovibrionaceae</taxon>
        <taxon>Desulfolutivibrio</taxon>
    </lineage>
</organism>
<evidence type="ECO:0000256" key="1">
    <source>
        <dbReference type="ARBA" id="ARBA00022676"/>
    </source>
</evidence>
<proteinExistence type="predicted"/>